<evidence type="ECO:0000259" key="1">
    <source>
        <dbReference type="Pfam" id="PF14287"/>
    </source>
</evidence>
<accession>A0ABS9M7F2</accession>
<dbReference type="Proteomes" id="UP001200313">
    <property type="component" value="Unassembled WGS sequence"/>
</dbReference>
<dbReference type="EMBL" id="JAKNJB010000008">
    <property type="protein sequence ID" value="MCG4526729.1"/>
    <property type="molecule type" value="Genomic_DNA"/>
</dbReference>
<sequence length="119" mass="13399">MMITKRYDDEQIALKKKISALQAEIDAEEKSKHSAASFLQTVKKYTNIQELTPTILNELVEKIVVYQAEGTGKGRTQRLEIHYNFVGILDTPEVACLPQSVMIDTRQGVAVEYITRKAG</sequence>
<keyword evidence="3" id="KW-1185">Reference proteome</keyword>
<protein>
    <submittedName>
        <fullName evidence="2">DUF4368 domain-containing protein</fullName>
    </submittedName>
</protein>
<proteinExistence type="predicted"/>
<dbReference type="InterPro" id="IPR025378">
    <property type="entry name" value="DUF4368"/>
</dbReference>
<evidence type="ECO:0000313" key="2">
    <source>
        <dbReference type="EMBL" id="MCG4526729.1"/>
    </source>
</evidence>
<evidence type="ECO:0000313" key="3">
    <source>
        <dbReference type="Proteomes" id="UP001200313"/>
    </source>
</evidence>
<feature type="domain" description="DUF4368" evidence="1">
    <location>
        <begin position="25"/>
        <end position="88"/>
    </location>
</feature>
<dbReference type="RefSeq" id="WP_238073641.1">
    <property type="nucleotide sequence ID" value="NZ_JAKNJB010000008.1"/>
</dbReference>
<gene>
    <name evidence="2" type="ORF">L0P79_06505</name>
</gene>
<reference evidence="2 3" key="1">
    <citation type="submission" date="2022-01" db="EMBL/GenBank/DDBJ databases">
        <title>Collection of gut derived symbiotic bacterial strains cultured from healthy donors.</title>
        <authorList>
            <person name="Lin H."/>
            <person name="Kohout C."/>
            <person name="Waligurski E."/>
            <person name="Pamer E.G."/>
        </authorList>
    </citation>
    <scope>NUCLEOTIDE SEQUENCE [LARGE SCALE GENOMIC DNA]</scope>
    <source>
        <strain evidence="2 3">DFI.3.7</strain>
    </source>
</reference>
<dbReference type="Pfam" id="PF14287">
    <property type="entry name" value="DUF4368"/>
    <property type="match status" value="1"/>
</dbReference>
<organism evidence="2 3">
    <name type="scientific">Intestinimonas massiliensis</name>
    <name type="common">ex Afouda et al. 2020</name>
    <dbReference type="NCBI Taxonomy" id="1673721"/>
    <lineage>
        <taxon>Bacteria</taxon>
        <taxon>Bacillati</taxon>
        <taxon>Bacillota</taxon>
        <taxon>Clostridia</taxon>
        <taxon>Eubacteriales</taxon>
        <taxon>Intestinimonas</taxon>
    </lineage>
</organism>
<comment type="caution">
    <text evidence="2">The sequence shown here is derived from an EMBL/GenBank/DDBJ whole genome shotgun (WGS) entry which is preliminary data.</text>
</comment>
<name>A0ABS9M7F2_9FIRM</name>